<gene>
    <name evidence="1" type="ORF">MKC95_10950</name>
</gene>
<dbReference type="Proteomes" id="UP001203972">
    <property type="component" value="Unassembled WGS sequence"/>
</dbReference>
<name>A0AAP2UMZ1_CLOIN</name>
<sequence>MKSIIKYSAVFIMFVIALLVTMDINSISQRKAELHDSISASERAVLKAASINKMYEMTESDMKIELVRNIAENINTDSEIEIAVYDVDTAGLVDASIVSQFKHMNGVIDSRRTRKTMVVEEWDK</sequence>
<dbReference type="EMBL" id="JAKTMA010000017">
    <property type="protein sequence ID" value="MCR0233282.1"/>
    <property type="molecule type" value="Genomic_DNA"/>
</dbReference>
<protein>
    <submittedName>
        <fullName evidence="1">Uncharacterized protein</fullName>
    </submittedName>
</protein>
<dbReference type="RefSeq" id="WP_002611827.1">
    <property type="nucleotide sequence ID" value="NZ_JBPFKS010000019.1"/>
</dbReference>
<comment type="caution">
    <text evidence="1">The sequence shown here is derived from an EMBL/GenBank/DDBJ whole genome shotgun (WGS) entry which is preliminary data.</text>
</comment>
<accession>A0AAP2UMZ1</accession>
<proteinExistence type="predicted"/>
<organism evidence="1 2">
    <name type="scientific">Clostridium innocuum</name>
    <dbReference type="NCBI Taxonomy" id="1522"/>
    <lineage>
        <taxon>Bacteria</taxon>
        <taxon>Bacillati</taxon>
        <taxon>Bacillota</taxon>
        <taxon>Clostridia</taxon>
        <taxon>Eubacteriales</taxon>
        <taxon>Clostridiaceae</taxon>
        <taxon>Clostridium</taxon>
    </lineage>
</organism>
<dbReference type="AlphaFoldDB" id="A0AAP2UMZ1"/>
<evidence type="ECO:0000313" key="1">
    <source>
        <dbReference type="EMBL" id="MCR0233282.1"/>
    </source>
</evidence>
<reference evidence="1" key="1">
    <citation type="journal article" date="2022" name="Clin. Infect. Dis.">
        <title>Association between Clostridium innocuum and antibiotic-associated diarrhea in adults and children: A cross-sectional study and comparative genomics analysis.</title>
        <authorList>
            <person name="Cherny K.E."/>
            <person name="Muscat E.B."/>
            <person name="Balaji A."/>
            <person name="Mukherjee J."/>
            <person name="Ozer E.A."/>
            <person name="Angarone M.P."/>
            <person name="Hauser A.R."/>
            <person name="Sichel J.S."/>
            <person name="Amponsah E."/>
            <person name="Kociolek L.K."/>
        </authorList>
    </citation>
    <scope>NUCLEOTIDE SEQUENCE</scope>
    <source>
        <strain evidence="1">NU1-AC-029v</strain>
    </source>
</reference>
<evidence type="ECO:0000313" key="2">
    <source>
        <dbReference type="Proteomes" id="UP001203972"/>
    </source>
</evidence>